<keyword evidence="6" id="KW-0560">Oxidoreductase</keyword>
<gene>
    <name evidence="10" type="ORF">A0123_01112</name>
</gene>
<dbReference type="Pfam" id="PF07992">
    <property type="entry name" value="Pyr_redox_2"/>
    <property type="match status" value="1"/>
</dbReference>
<feature type="domain" description="Rieske" evidence="9">
    <location>
        <begin position="7"/>
        <end position="106"/>
    </location>
</feature>
<dbReference type="Gene3D" id="3.50.50.60">
    <property type="entry name" value="FAD/NAD(P)-binding domain"/>
    <property type="match status" value="2"/>
</dbReference>
<dbReference type="GO" id="GO:0016651">
    <property type="term" value="F:oxidoreductase activity, acting on NAD(P)H"/>
    <property type="evidence" value="ECO:0007669"/>
    <property type="project" value="TreeGrafter"/>
</dbReference>
<keyword evidence="2" id="KW-0285">Flavoprotein</keyword>
<evidence type="ECO:0000259" key="9">
    <source>
        <dbReference type="PROSITE" id="PS51296"/>
    </source>
</evidence>
<dbReference type="Pfam" id="PF14759">
    <property type="entry name" value="Reductase_C"/>
    <property type="match status" value="1"/>
</dbReference>
<dbReference type="InterPro" id="IPR016156">
    <property type="entry name" value="FAD/NAD-linked_Rdtase_dimer_sf"/>
</dbReference>
<dbReference type="PATRIC" id="fig|38307.3.peg.1148"/>
<dbReference type="GO" id="GO:0005737">
    <property type="term" value="C:cytoplasm"/>
    <property type="evidence" value="ECO:0007669"/>
    <property type="project" value="TreeGrafter"/>
</dbReference>
<evidence type="ECO:0000256" key="2">
    <source>
        <dbReference type="ARBA" id="ARBA00022630"/>
    </source>
</evidence>
<dbReference type="InterPro" id="IPR028202">
    <property type="entry name" value="Reductase_C"/>
</dbReference>
<dbReference type="SUPFAM" id="SSF51905">
    <property type="entry name" value="FAD/NAD(P)-binding domain"/>
    <property type="match status" value="1"/>
</dbReference>
<organism evidence="10 11">
    <name type="scientific">Gluconobacter cerinus</name>
    <dbReference type="NCBI Taxonomy" id="38307"/>
    <lineage>
        <taxon>Bacteria</taxon>
        <taxon>Pseudomonadati</taxon>
        <taxon>Pseudomonadota</taxon>
        <taxon>Alphaproteobacteria</taxon>
        <taxon>Acetobacterales</taxon>
        <taxon>Acetobacteraceae</taxon>
        <taxon>Gluconobacter</taxon>
    </lineage>
</organism>
<evidence type="ECO:0000256" key="8">
    <source>
        <dbReference type="ARBA" id="ARBA00023014"/>
    </source>
</evidence>
<evidence type="ECO:0000256" key="3">
    <source>
        <dbReference type="ARBA" id="ARBA00022714"/>
    </source>
</evidence>
<evidence type="ECO:0000313" key="10">
    <source>
        <dbReference type="EMBL" id="OAJ68406.1"/>
    </source>
</evidence>
<evidence type="ECO:0000256" key="4">
    <source>
        <dbReference type="ARBA" id="ARBA00022723"/>
    </source>
</evidence>
<evidence type="ECO:0000313" key="11">
    <source>
        <dbReference type="Proteomes" id="UP000077786"/>
    </source>
</evidence>
<dbReference type="SUPFAM" id="SSF50022">
    <property type="entry name" value="ISP domain"/>
    <property type="match status" value="1"/>
</dbReference>
<evidence type="ECO:0000256" key="7">
    <source>
        <dbReference type="ARBA" id="ARBA00023004"/>
    </source>
</evidence>
<dbReference type="PROSITE" id="PS51296">
    <property type="entry name" value="RIESKE"/>
    <property type="match status" value="1"/>
</dbReference>
<dbReference type="RefSeq" id="WP_064273951.1">
    <property type="nucleotide sequence ID" value="NZ_JAERLC010000001.1"/>
</dbReference>
<dbReference type="InterPro" id="IPR036188">
    <property type="entry name" value="FAD/NAD-bd_sf"/>
</dbReference>
<keyword evidence="8" id="KW-0411">Iron-sulfur</keyword>
<dbReference type="InterPro" id="IPR017941">
    <property type="entry name" value="Rieske_2Fe-2S"/>
</dbReference>
<dbReference type="Proteomes" id="UP000077786">
    <property type="component" value="Unassembled WGS sequence"/>
</dbReference>
<dbReference type="OrthoDB" id="7809559at2"/>
<evidence type="ECO:0000256" key="5">
    <source>
        <dbReference type="ARBA" id="ARBA00022827"/>
    </source>
</evidence>
<dbReference type="PANTHER" id="PTHR43557">
    <property type="entry name" value="APOPTOSIS-INDUCING FACTOR 1"/>
    <property type="match status" value="1"/>
</dbReference>
<evidence type="ECO:0000256" key="6">
    <source>
        <dbReference type="ARBA" id="ARBA00023002"/>
    </source>
</evidence>
<keyword evidence="5" id="KW-0274">FAD</keyword>
<keyword evidence="3" id="KW-0001">2Fe-2S</keyword>
<comment type="cofactor">
    <cofactor evidence="1">
        <name>FAD</name>
        <dbReference type="ChEBI" id="CHEBI:57692"/>
    </cofactor>
</comment>
<accession>A0A1B6VMF4</accession>
<dbReference type="Gene3D" id="3.30.390.30">
    <property type="match status" value="1"/>
</dbReference>
<keyword evidence="7" id="KW-0408">Iron</keyword>
<protein>
    <submittedName>
        <fullName evidence="10">Rubredoxin--NAD+ reductase</fullName>
    </submittedName>
</protein>
<dbReference type="EMBL" id="LUTU01000005">
    <property type="protein sequence ID" value="OAJ68406.1"/>
    <property type="molecule type" value="Genomic_DNA"/>
</dbReference>
<dbReference type="PRINTS" id="PR00368">
    <property type="entry name" value="FADPNR"/>
</dbReference>
<dbReference type="GO" id="GO:0046872">
    <property type="term" value="F:metal ion binding"/>
    <property type="evidence" value="ECO:0007669"/>
    <property type="project" value="UniProtKB-KW"/>
</dbReference>
<reference evidence="10 11" key="1">
    <citation type="submission" date="2016-03" db="EMBL/GenBank/DDBJ databases">
        <title>Draft genome sequence of Gluconobacter cerinus strain CECT 9110.</title>
        <authorList>
            <person name="Sainz F."/>
            <person name="Mas A."/>
            <person name="Torija M.J."/>
        </authorList>
    </citation>
    <scope>NUCLEOTIDE SEQUENCE [LARGE SCALE GENOMIC DNA]</scope>
    <source>
        <strain evidence="10 11">CECT 9110</strain>
    </source>
</reference>
<dbReference type="Pfam" id="PF00355">
    <property type="entry name" value="Rieske"/>
    <property type="match status" value="1"/>
</dbReference>
<dbReference type="AlphaFoldDB" id="A0A1B6VMF4"/>
<comment type="caution">
    <text evidence="10">The sequence shown here is derived from an EMBL/GenBank/DDBJ whole genome shotgun (WGS) entry which is preliminary data.</text>
</comment>
<dbReference type="Gene3D" id="2.102.10.10">
    <property type="entry name" value="Rieske [2Fe-2S] iron-sulphur domain"/>
    <property type="match status" value="1"/>
</dbReference>
<dbReference type="PANTHER" id="PTHR43557:SF2">
    <property type="entry name" value="RIESKE DOMAIN-CONTAINING PROTEIN-RELATED"/>
    <property type="match status" value="1"/>
</dbReference>
<sequence>MSTNDFRDLVAFKDLEEGQIASFSIEGTSVVLVKDGEEVHALGGKCPHKEAPMEQGAFCKTEKGSVLVCPWHKAVFDAVDGSLVEPLALEPLPRYPVEIVDGRVLVGTSPMKRDVPSARQEDETVLILGAGAAGLMAAVTLRQEGFAGKITMVTEEKHRPYDRTALSKTVLLSEPEKAHAPSLRSESFYGQHRIGLKHATIQTFDPATKTAELSDGTSVAGDHVLIATGARSKRLDIPGADLKRVFTLHREQDAEDIARVIDPDQAVTIIGASFIGLEVASCLRQRGVGVTVIASTDVPMEKHFGREIGTRLRQLHEENGVAFISDAKVVKIYGEKKAEGVELEDGMKLPASFILAGIGVTPATGFVQGLDRDEDGAIVVDHLMRAAPSVYAAGDASAILHEGKPRRIEHWRHAQVQGRIAAMAMMGHETSHMPTPWFWTQQFGKKIELLGWGESFDNVSLEGDIKGFSFLATYLKDGKPVALAGSGHAYDMARAAVDFEGFVQEKV</sequence>
<dbReference type="PRINTS" id="PR00411">
    <property type="entry name" value="PNDRDTASEI"/>
</dbReference>
<keyword evidence="4" id="KW-0479">Metal-binding</keyword>
<proteinExistence type="predicted"/>
<name>A0A1B6VMF4_9PROT</name>
<evidence type="ECO:0000256" key="1">
    <source>
        <dbReference type="ARBA" id="ARBA00001974"/>
    </source>
</evidence>
<dbReference type="InterPro" id="IPR023753">
    <property type="entry name" value="FAD/NAD-binding_dom"/>
</dbReference>
<dbReference type="GO" id="GO:0051537">
    <property type="term" value="F:2 iron, 2 sulfur cluster binding"/>
    <property type="evidence" value="ECO:0007669"/>
    <property type="project" value="UniProtKB-KW"/>
</dbReference>
<dbReference type="InterPro" id="IPR050446">
    <property type="entry name" value="FAD-oxidoreductase/Apoptosis"/>
</dbReference>
<dbReference type="InterPro" id="IPR036922">
    <property type="entry name" value="Rieske_2Fe-2S_sf"/>
</dbReference>